<evidence type="ECO:0000313" key="4">
    <source>
        <dbReference type="Proteomes" id="UP000322927"/>
    </source>
</evidence>
<evidence type="ECO:0000256" key="2">
    <source>
        <dbReference type="SAM" id="Phobius"/>
    </source>
</evidence>
<evidence type="ECO:0000256" key="1">
    <source>
        <dbReference type="SAM" id="MobiDB-lite"/>
    </source>
</evidence>
<feature type="compositionally biased region" description="Basic and acidic residues" evidence="1">
    <location>
        <begin position="34"/>
        <end position="47"/>
    </location>
</feature>
<organism evidence="3 4">
    <name type="scientific">Streptomyces venezuelae</name>
    <dbReference type="NCBI Taxonomy" id="54571"/>
    <lineage>
        <taxon>Bacteria</taxon>
        <taxon>Bacillati</taxon>
        <taxon>Actinomycetota</taxon>
        <taxon>Actinomycetes</taxon>
        <taxon>Kitasatosporales</taxon>
        <taxon>Streptomycetaceae</taxon>
        <taxon>Streptomyces</taxon>
    </lineage>
</organism>
<dbReference type="Proteomes" id="UP000322927">
    <property type="component" value="Chromosome"/>
</dbReference>
<accession>A0A5P2BUR8</accession>
<feature type="transmembrane region" description="Helical" evidence="2">
    <location>
        <begin position="154"/>
        <end position="177"/>
    </location>
</feature>
<keyword evidence="2" id="KW-0812">Transmembrane</keyword>
<proteinExistence type="predicted"/>
<name>A0A5P2BUR8_STRVZ</name>
<keyword evidence="2" id="KW-1133">Transmembrane helix</keyword>
<feature type="transmembrane region" description="Helical" evidence="2">
    <location>
        <begin position="189"/>
        <end position="212"/>
    </location>
</feature>
<gene>
    <name evidence="3" type="ORF">DEJ48_11510</name>
</gene>
<dbReference type="RefSeq" id="WP_150216044.1">
    <property type="nucleotide sequence ID" value="NZ_CP029192.1"/>
</dbReference>
<reference evidence="3 4" key="1">
    <citation type="submission" date="2018-05" db="EMBL/GenBank/DDBJ databases">
        <title>Streptomyces venezuelae.</title>
        <authorList>
            <person name="Kim W."/>
            <person name="Lee N."/>
            <person name="Cho B.-K."/>
        </authorList>
    </citation>
    <scope>NUCLEOTIDE SEQUENCE [LARGE SCALE GENOMIC DNA]</scope>
    <source>
        <strain evidence="3 4">ATCC 14584</strain>
    </source>
</reference>
<protein>
    <submittedName>
        <fullName evidence="3">Uncharacterized protein</fullName>
    </submittedName>
</protein>
<dbReference type="OrthoDB" id="3853425at2"/>
<feature type="compositionally biased region" description="Acidic residues" evidence="1">
    <location>
        <begin position="68"/>
        <end position="83"/>
    </location>
</feature>
<evidence type="ECO:0000313" key="3">
    <source>
        <dbReference type="EMBL" id="QES33937.1"/>
    </source>
</evidence>
<keyword evidence="2" id="KW-0472">Membrane</keyword>
<dbReference type="EMBL" id="CP029192">
    <property type="protein sequence ID" value="QES33937.1"/>
    <property type="molecule type" value="Genomic_DNA"/>
</dbReference>
<dbReference type="AlphaFoldDB" id="A0A5P2BUR8"/>
<sequence>MGTKTDDAAAAKGTAGTGAEADEVNGAGEPETVDVTKSDAADTKPDAGTDAVTDSDVRADKGAGADADAGDDALDASDSDADSDLDVEPVVAAKSTGVGQGAAAVVSAALGVIGLSGGWLGTIAGARSNIMGQLETKQSASVSDQLQAMYGDSWQATALVAGLFALSALVIGFLVLVRPAFGAPGKEQAPWIKSVAWAGFVLGVIGLVLAIAKYSDLLLGLPSAPS</sequence>
<feature type="compositionally biased region" description="Low complexity" evidence="1">
    <location>
        <begin position="10"/>
        <end position="19"/>
    </location>
</feature>
<feature type="region of interest" description="Disordered" evidence="1">
    <location>
        <begin position="1"/>
        <end position="83"/>
    </location>
</feature>